<evidence type="ECO:0000313" key="8">
    <source>
        <dbReference type="EMBL" id="WFD45902.1"/>
    </source>
</evidence>
<dbReference type="InterPro" id="IPR000504">
    <property type="entry name" value="RRM_dom"/>
</dbReference>
<keyword evidence="5" id="KW-0539">Nucleus</keyword>
<dbReference type="Pfam" id="PF00076">
    <property type="entry name" value="RRM_1"/>
    <property type="match status" value="1"/>
</dbReference>
<evidence type="ECO:0000256" key="5">
    <source>
        <dbReference type="ARBA" id="ARBA00023242"/>
    </source>
</evidence>
<comment type="subcellular location">
    <subcellularLocation>
        <location evidence="1">Nucleus</location>
    </subcellularLocation>
</comment>
<dbReference type="Gene3D" id="3.30.70.330">
    <property type="match status" value="1"/>
</dbReference>
<evidence type="ECO:0000313" key="9">
    <source>
        <dbReference type="Proteomes" id="UP000818624"/>
    </source>
</evidence>
<sequence>MVADKQSRMLFVKNLSYSTKGEDLYELFGPYGAIRQIRIGNTQQTRGTAYIVFEEMGDAKRALTSLNGFHLQDRYIIVLYHDPGKLSGRGTLSQREEELLRAKQQYGMTD</sequence>
<name>A0ABY8EM72_MALFU</name>
<dbReference type="CDD" id="cd12241">
    <property type="entry name" value="RRM_SF3B14"/>
    <property type="match status" value="1"/>
</dbReference>
<evidence type="ECO:0000256" key="4">
    <source>
        <dbReference type="ARBA" id="ARBA00023187"/>
    </source>
</evidence>
<keyword evidence="2" id="KW-0507">mRNA processing</keyword>
<proteinExistence type="predicted"/>
<dbReference type="SMART" id="SM00360">
    <property type="entry name" value="RRM"/>
    <property type="match status" value="1"/>
</dbReference>
<dbReference type="InterPro" id="IPR034150">
    <property type="entry name" value="SF3B6_RRM"/>
</dbReference>
<evidence type="ECO:0000256" key="2">
    <source>
        <dbReference type="ARBA" id="ARBA00022664"/>
    </source>
</evidence>
<feature type="domain" description="RRM" evidence="7">
    <location>
        <begin position="8"/>
        <end position="83"/>
    </location>
</feature>
<evidence type="ECO:0000256" key="1">
    <source>
        <dbReference type="ARBA" id="ARBA00004123"/>
    </source>
</evidence>
<evidence type="ECO:0000256" key="3">
    <source>
        <dbReference type="ARBA" id="ARBA00022884"/>
    </source>
</evidence>
<reference evidence="8 9" key="1">
    <citation type="journal article" date="2020" name="Elife">
        <title>Loss of centromere function drives karyotype evolution in closely related Malassezia species.</title>
        <authorList>
            <person name="Sankaranarayanan S.R."/>
            <person name="Ianiri G."/>
            <person name="Coelho M.A."/>
            <person name="Reza M.H."/>
            <person name="Thimmappa B.C."/>
            <person name="Ganguly P."/>
            <person name="Vadnala R.N."/>
            <person name="Sun S."/>
            <person name="Siddharthan R."/>
            <person name="Tellgren-Roth C."/>
            <person name="Dawson T.L."/>
            <person name="Heitman J."/>
            <person name="Sanyal K."/>
        </authorList>
    </citation>
    <scope>NUCLEOTIDE SEQUENCE [LARGE SCALE GENOMIC DNA]</scope>
    <source>
        <strain evidence="8">CBS14141</strain>
    </source>
</reference>
<keyword evidence="9" id="KW-1185">Reference proteome</keyword>
<evidence type="ECO:0000256" key="6">
    <source>
        <dbReference type="PROSITE-ProRule" id="PRU00176"/>
    </source>
</evidence>
<organism evidence="8 9">
    <name type="scientific">Malassezia furfur</name>
    <name type="common">Pityriasis versicolor infection agent</name>
    <name type="synonym">Pityrosporum furfur</name>
    <dbReference type="NCBI Taxonomy" id="55194"/>
    <lineage>
        <taxon>Eukaryota</taxon>
        <taxon>Fungi</taxon>
        <taxon>Dikarya</taxon>
        <taxon>Basidiomycota</taxon>
        <taxon>Ustilaginomycotina</taxon>
        <taxon>Malasseziomycetes</taxon>
        <taxon>Malasseziales</taxon>
        <taxon>Malasseziaceae</taxon>
        <taxon>Malassezia</taxon>
    </lineage>
</organism>
<keyword evidence="4" id="KW-0508">mRNA splicing</keyword>
<evidence type="ECO:0000259" key="7">
    <source>
        <dbReference type="PROSITE" id="PS50102"/>
    </source>
</evidence>
<dbReference type="InterPro" id="IPR012677">
    <property type="entry name" value="Nucleotide-bd_a/b_plait_sf"/>
</dbReference>
<dbReference type="EMBL" id="CP046234">
    <property type="protein sequence ID" value="WFD45902.1"/>
    <property type="molecule type" value="Genomic_DNA"/>
</dbReference>
<gene>
    <name evidence="8" type="ORF">GLX27_000527</name>
</gene>
<dbReference type="PANTHER" id="PTHR10352">
    <property type="entry name" value="EUKARYOTIC TRANSLATION INITIATION FACTOR 3 SUBUNIT G"/>
    <property type="match status" value="1"/>
</dbReference>
<protein>
    <recommendedName>
        <fullName evidence="7">RRM domain-containing protein</fullName>
    </recommendedName>
</protein>
<dbReference type="PROSITE" id="PS50102">
    <property type="entry name" value="RRM"/>
    <property type="match status" value="1"/>
</dbReference>
<dbReference type="Proteomes" id="UP000818624">
    <property type="component" value="Chromosome 1"/>
</dbReference>
<keyword evidence="3 6" id="KW-0694">RNA-binding</keyword>
<accession>A0ABY8EM72</accession>
<dbReference type="SUPFAM" id="SSF54928">
    <property type="entry name" value="RNA-binding domain, RBD"/>
    <property type="match status" value="1"/>
</dbReference>
<dbReference type="InterPro" id="IPR035979">
    <property type="entry name" value="RBD_domain_sf"/>
</dbReference>